<dbReference type="Proteomes" id="UP000011566">
    <property type="component" value="Unassembled WGS sequence"/>
</dbReference>
<dbReference type="OrthoDB" id="382526at2157"/>
<keyword evidence="3" id="KW-1185">Reference proteome</keyword>
<gene>
    <name evidence="2" type="ORF">C447_08870</name>
</gene>
<dbReference type="AlphaFoldDB" id="M0LYI0"/>
<organism evidence="2 3">
    <name type="scientific">Halococcus hamelinensis 100A6</name>
    <dbReference type="NCBI Taxonomy" id="1132509"/>
    <lineage>
        <taxon>Archaea</taxon>
        <taxon>Methanobacteriati</taxon>
        <taxon>Methanobacteriota</taxon>
        <taxon>Stenosarchaea group</taxon>
        <taxon>Halobacteria</taxon>
        <taxon>Halobacteriales</taxon>
        <taxon>Halococcaceae</taxon>
        <taxon>Halococcus</taxon>
    </lineage>
</organism>
<dbReference type="RefSeq" id="WP_007693021.1">
    <property type="nucleotide sequence ID" value="NZ_AJRK01000007.1"/>
</dbReference>
<keyword evidence="1" id="KW-0812">Transmembrane</keyword>
<accession>M0LYI0</accession>
<keyword evidence="1" id="KW-1133">Transmembrane helix</keyword>
<keyword evidence="1" id="KW-0472">Membrane</keyword>
<evidence type="ECO:0000313" key="2">
    <source>
        <dbReference type="EMBL" id="EMA38637.1"/>
    </source>
</evidence>
<dbReference type="PATRIC" id="fig|1132509.6.peg.2003"/>
<feature type="transmembrane region" description="Helical" evidence="1">
    <location>
        <begin position="21"/>
        <end position="45"/>
    </location>
</feature>
<protein>
    <submittedName>
        <fullName evidence="2">Uncharacterized protein</fullName>
    </submittedName>
</protein>
<comment type="caution">
    <text evidence="2">The sequence shown here is derived from an EMBL/GenBank/DDBJ whole genome shotgun (WGS) entry which is preliminary data.</text>
</comment>
<dbReference type="EMBL" id="AOMB01000025">
    <property type="protein sequence ID" value="EMA38637.1"/>
    <property type="molecule type" value="Genomic_DNA"/>
</dbReference>
<feature type="transmembrane region" description="Helical" evidence="1">
    <location>
        <begin position="57"/>
        <end position="77"/>
    </location>
</feature>
<sequence length="95" mass="10401">MDPKEKREVYEVARRAVRDEVRAMIADFVAIAIGSALLVVGLLGILDTAIQGSLLSLQGGVSLFLALLGLGMVAVTWRWDRWLRGHLPTGNTTQR</sequence>
<proteinExistence type="predicted"/>
<evidence type="ECO:0000313" key="3">
    <source>
        <dbReference type="Proteomes" id="UP000011566"/>
    </source>
</evidence>
<evidence type="ECO:0000256" key="1">
    <source>
        <dbReference type="SAM" id="Phobius"/>
    </source>
</evidence>
<name>M0LYI0_9EURY</name>
<reference evidence="2 3" key="1">
    <citation type="journal article" date="2014" name="PLoS Genet.">
        <title>Phylogenetically driven sequencing of extremely halophilic archaea reveals strategies for static and dynamic osmo-response.</title>
        <authorList>
            <person name="Becker E.A."/>
            <person name="Seitzer P.M."/>
            <person name="Tritt A."/>
            <person name="Larsen D."/>
            <person name="Krusor M."/>
            <person name="Yao A.I."/>
            <person name="Wu D."/>
            <person name="Madern D."/>
            <person name="Eisen J.A."/>
            <person name="Darling A.E."/>
            <person name="Facciotti M.T."/>
        </authorList>
    </citation>
    <scope>NUCLEOTIDE SEQUENCE [LARGE SCALE GENOMIC DNA]</scope>
    <source>
        <strain evidence="2 3">100A6</strain>
    </source>
</reference>